<sequence>MNAPPLNKIPGTSQAKQQNSKDLKTLSYHELLEIKDRQSHLLASKNRLQMLPDKGRRIRESYEKLLAEIHSRDEVEATAKLLGELNIASKGKITLNNLEWQGRTSDPDSNASDLLDSDDEQEMDPLRVIAQGSLHQRQVKILPPHATLITHEDLAEIESFRLDSLDSFRTDQSASSSCSGQADGSNAVAAEIIEIDVVTLVGKPPATMLEQHALYLIEKTELQATATEREKFKPFRTTVSNVHDPAKERTRKKGKHWENTAATPPLIQHKQIQLVPLAESTSLQLDYMQRVKELRIKQAEQRLARQTGMRLPEDFVLKSKASFQKYRNPQVDYLIEGKRSASEDSEVIDPTIAQKITTGISYSVYE</sequence>
<dbReference type="PRINTS" id="PR02085">
    <property type="entry name" value="POLR2GRINL1"/>
</dbReference>
<organism evidence="3">
    <name type="scientific">Drosophila grimshawi</name>
    <name type="common">Hawaiian fruit fly</name>
    <name type="synonym">Idiomyia grimshawi</name>
    <dbReference type="NCBI Taxonomy" id="7222"/>
    <lineage>
        <taxon>Eukaryota</taxon>
        <taxon>Metazoa</taxon>
        <taxon>Ecdysozoa</taxon>
        <taxon>Arthropoda</taxon>
        <taxon>Hexapoda</taxon>
        <taxon>Insecta</taxon>
        <taxon>Pterygota</taxon>
        <taxon>Neoptera</taxon>
        <taxon>Endopterygota</taxon>
        <taxon>Diptera</taxon>
        <taxon>Brachycera</taxon>
        <taxon>Muscomorpha</taxon>
        <taxon>Ephydroidea</taxon>
        <taxon>Drosophilidae</taxon>
        <taxon>Drosophila</taxon>
        <taxon>Hawaiian Drosophila</taxon>
    </lineage>
</organism>
<feature type="region of interest" description="Disordered" evidence="1">
    <location>
        <begin position="1"/>
        <end position="22"/>
    </location>
</feature>
<keyword evidence="3" id="KW-1185">Reference proteome</keyword>
<dbReference type="HOGENOM" id="CLU_063762_0_0_1"/>
<dbReference type="PANTHER" id="PTHR23171:SF13">
    <property type="entry name" value="DNA-DIRECTED RNA POLYMERASE II SUBUNIT GRINL1A"/>
    <property type="match status" value="1"/>
</dbReference>
<gene>
    <name evidence="2" type="primary">Dgri\GH22286</name>
    <name evidence="2" type="ORF">Dgri_GH22286</name>
</gene>
<dbReference type="GO" id="GO:0003711">
    <property type="term" value="F:transcription elongation factor activity"/>
    <property type="evidence" value="ECO:0007669"/>
    <property type="project" value="InterPro"/>
</dbReference>
<name>B4JZ12_DROGR</name>
<dbReference type="OrthoDB" id="2408655at2759"/>
<dbReference type="FunCoup" id="B4JZ12">
    <property type="interactions" value="928"/>
</dbReference>
<evidence type="ECO:0000313" key="2">
    <source>
        <dbReference type="EMBL" id="EDV98627.1"/>
    </source>
</evidence>
<dbReference type="InterPro" id="IPR051375">
    <property type="entry name" value="Tuftelin_GRINL1A/MYZAP/CCD68"/>
</dbReference>
<dbReference type="PANTHER" id="PTHR23171">
    <property type="entry name" value="GDOWN1"/>
    <property type="match status" value="1"/>
</dbReference>
<dbReference type="AlphaFoldDB" id="B4JZ12"/>
<dbReference type="InParanoid" id="B4JZ12"/>
<dbReference type="GO" id="GO:0005665">
    <property type="term" value="C:RNA polymerase II, core complex"/>
    <property type="evidence" value="ECO:0007669"/>
    <property type="project" value="EnsemblMetazoa"/>
</dbReference>
<dbReference type="InterPro" id="IPR026213">
    <property type="entry name" value="GRINL1"/>
</dbReference>
<dbReference type="PhylomeDB" id="B4JZ12"/>
<dbReference type="EMBL" id="CH916378">
    <property type="protein sequence ID" value="EDV98627.1"/>
    <property type="molecule type" value="Genomic_DNA"/>
</dbReference>
<accession>B4JZ12</accession>
<dbReference type="GO" id="GO:0006368">
    <property type="term" value="P:transcription elongation by RNA polymerase II"/>
    <property type="evidence" value="ECO:0007669"/>
    <property type="project" value="InterPro"/>
</dbReference>
<protein>
    <submittedName>
        <fullName evidence="2">GH22286</fullName>
    </submittedName>
</protein>
<evidence type="ECO:0000313" key="3">
    <source>
        <dbReference type="Proteomes" id="UP000001070"/>
    </source>
</evidence>
<evidence type="ECO:0000256" key="1">
    <source>
        <dbReference type="SAM" id="MobiDB-lite"/>
    </source>
</evidence>
<dbReference type="Proteomes" id="UP000001070">
    <property type="component" value="Unassembled WGS sequence"/>
</dbReference>
<dbReference type="STRING" id="7222.B4JZ12"/>
<proteinExistence type="predicted"/>
<dbReference type="OMA" id="GIHYTVY"/>
<dbReference type="KEGG" id="dgr:6569986"/>
<reference evidence="2 3" key="1">
    <citation type="journal article" date="2007" name="Nature">
        <title>Evolution of genes and genomes on the Drosophila phylogeny.</title>
        <authorList>
            <consortium name="Drosophila 12 Genomes Consortium"/>
            <person name="Clark A.G."/>
            <person name="Eisen M.B."/>
            <person name="Smith D.R."/>
            <person name="Bergman C.M."/>
            <person name="Oliver B."/>
            <person name="Markow T.A."/>
            <person name="Kaufman T.C."/>
            <person name="Kellis M."/>
            <person name="Gelbart W."/>
            <person name="Iyer V.N."/>
            <person name="Pollard D.A."/>
            <person name="Sackton T.B."/>
            <person name="Larracuente A.M."/>
            <person name="Singh N.D."/>
            <person name="Abad J.P."/>
            <person name="Abt D.N."/>
            <person name="Adryan B."/>
            <person name="Aguade M."/>
            <person name="Akashi H."/>
            <person name="Anderson W.W."/>
            <person name="Aquadro C.F."/>
            <person name="Ardell D.H."/>
            <person name="Arguello R."/>
            <person name="Artieri C.G."/>
            <person name="Barbash D.A."/>
            <person name="Barker D."/>
            <person name="Barsanti P."/>
            <person name="Batterham P."/>
            <person name="Batzoglou S."/>
            <person name="Begun D."/>
            <person name="Bhutkar A."/>
            <person name="Blanco E."/>
            <person name="Bosak S.A."/>
            <person name="Bradley R.K."/>
            <person name="Brand A.D."/>
            <person name="Brent M.R."/>
            <person name="Brooks A.N."/>
            <person name="Brown R.H."/>
            <person name="Butlin R.K."/>
            <person name="Caggese C."/>
            <person name="Calvi B.R."/>
            <person name="Bernardo de Carvalho A."/>
            <person name="Caspi A."/>
            <person name="Castrezana S."/>
            <person name="Celniker S.E."/>
            <person name="Chang J.L."/>
            <person name="Chapple C."/>
            <person name="Chatterji S."/>
            <person name="Chinwalla A."/>
            <person name="Civetta A."/>
            <person name="Clifton S.W."/>
            <person name="Comeron J.M."/>
            <person name="Costello J.C."/>
            <person name="Coyne J.A."/>
            <person name="Daub J."/>
            <person name="David R.G."/>
            <person name="Delcher A.L."/>
            <person name="Delehaunty K."/>
            <person name="Do C.B."/>
            <person name="Ebling H."/>
            <person name="Edwards K."/>
            <person name="Eickbush T."/>
            <person name="Evans J.D."/>
            <person name="Filipski A."/>
            <person name="Findeiss S."/>
            <person name="Freyhult E."/>
            <person name="Fulton L."/>
            <person name="Fulton R."/>
            <person name="Garcia A.C."/>
            <person name="Gardiner A."/>
            <person name="Garfield D.A."/>
            <person name="Garvin B.E."/>
            <person name="Gibson G."/>
            <person name="Gilbert D."/>
            <person name="Gnerre S."/>
            <person name="Godfrey J."/>
            <person name="Good R."/>
            <person name="Gotea V."/>
            <person name="Gravely B."/>
            <person name="Greenberg A.J."/>
            <person name="Griffiths-Jones S."/>
            <person name="Gross S."/>
            <person name="Guigo R."/>
            <person name="Gustafson E.A."/>
            <person name="Haerty W."/>
            <person name="Hahn M.W."/>
            <person name="Halligan D.L."/>
            <person name="Halpern A.L."/>
            <person name="Halter G.M."/>
            <person name="Han M.V."/>
            <person name="Heger A."/>
            <person name="Hillier L."/>
            <person name="Hinrichs A.S."/>
            <person name="Holmes I."/>
            <person name="Hoskins R.A."/>
            <person name="Hubisz M.J."/>
            <person name="Hultmark D."/>
            <person name="Huntley M.A."/>
            <person name="Jaffe D.B."/>
            <person name="Jagadeeshan S."/>
            <person name="Jeck W.R."/>
            <person name="Johnson J."/>
            <person name="Jones C.D."/>
            <person name="Jordan W.C."/>
            <person name="Karpen G.H."/>
            <person name="Kataoka E."/>
            <person name="Keightley P.D."/>
            <person name="Kheradpour P."/>
            <person name="Kirkness E.F."/>
            <person name="Koerich L.B."/>
            <person name="Kristiansen K."/>
            <person name="Kudrna D."/>
            <person name="Kulathinal R.J."/>
            <person name="Kumar S."/>
            <person name="Kwok R."/>
            <person name="Lander E."/>
            <person name="Langley C.H."/>
            <person name="Lapoint R."/>
            <person name="Lazzaro B.P."/>
            <person name="Lee S.J."/>
            <person name="Levesque L."/>
            <person name="Li R."/>
            <person name="Lin C.F."/>
            <person name="Lin M.F."/>
            <person name="Lindblad-Toh K."/>
            <person name="Llopart A."/>
            <person name="Long M."/>
            <person name="Low L."/>
            <person name="Lozovsky E."/>
            <person name="Lu J."/>
            <person name="Luo M."/>
            <person name="Machado C.A."/>
            <person name="Makalowski W."/>
            <person name="Marzo M."/>
            <person name="Matsuda M."/>
            <person name="Matzkin L."/>
            <person name="McAllister B."/>
            <person name="McBride C.S."/>
            <person name="McKernan B."/>
            <person name="McKernan K."/>
            <person name="Mendez-Lago M."/>
            <person name="Minx P."/>
            <person name="Mollenhauer M.U."/>
            <person name="Montooth K."/>
            <person name="Mount S.M."/>
            <person name="Mu X."/>
            <person name="Myers E."/>
            <person name="Negre B."/>
            <person name="Newfeld S."/>
            <person name="Nielsen R."/>
            <person name="Noor M.A."/>
            <person name="O'Grady P."/>
            <person name="Pachter L."/>
            <person name="Papaceit M."/>
            <person name="Parisi M.J."/>
            <person name="Parisi M."/>
            <person name="Parts L."/>
            <person name="Pedersen J.S."/>
            <person name="Pesole G."/>
            <person name="Phillippy A.M."/>
            <person name="Ponting C.P."/>
            <person name="Pop M."/>
            <person name="Porcelli D."/>
            <person name="Powell J.R."/>
            <person name="Prohaska S."/>
            <person name="Pruitt K."/>
            <person name="Puig M."/>
            <person name="Quesneville H."/>
            <person name="Ram K.R."/>
            <person name="Rand D."/>
            <person name="Rasmussen M.D."/>
            <person name="Reed L.K."/>
            <person name="Reenan R."/>
            <person name="Reily A."/>
            <person name="Remington K.A."/>
            <person name="Rieger T.T."/>
            <person name="Ritchie M.G."/>
            <person name="Robin C."/>
            <person name="Rogers Y.H."/>
            <person name="Rohde C."/>
            <person name="Rozas J."/>
            <person name="Rubenfield M.J."/>
            <person name="Ruiz A."/>
            <person name="Russo S."/>
            <person name="Salzberg S.L."/>
            <person name="Sanchez-Gracia A."/>
            <person name="Saranga D.J."/>
            <person name="Sato H."/>
            <person name="Schaeffer S.W."/>
            <person name="Schatz M.C."/>
            <person name="Schlenke T."/>
            <person name="Schwartz R."/>
            <person name="Segarra C."/>
            <person name="Singh R.S."/>
            <person name="Sirot L."/>
            <person name="Sirota M."/>
            <person name="Sisneros N.B."/>
            <person name="Smith C.D."/>
            <person name="Smith T.F."/>
            <person name="Spieth J."/>
            <person name="Stage D.E."/>
            <person name="Stark A."/>
            <person name="Stephan W."/>
            <person name="Strausberg R.L."/>
            <person name="Strempel S."/>
            <person name="Sturgill D."/>
            <person name="Sutton G."/>
            <person name="Sutton G.G."/>
            <person name="Tao W."/>
            <person name="Teichmann S."/>
            <person name="Tobari Y.N."/>
            <person name="Tomimura Y."/>
            <person name="Tsolas J.M."/>
            <person name="Valente V.L."/>
            <person name="Venter E."/>
            <person name="Venter J.C."/>
            <person name="Vicario S."/>
            <person name="Vieira F.G."/>
            <person name="Vilella A.J."/>
            <person name="Villasante A."/>
            <person name="Walenz B."/>
            <person name="Wang J."/>
            <person name="Wasserman M."/>
            <person name="Watts T."/>
            <person name="Wilson D."/>
            <person name="Wilson R.K."/>
            <person name="Wing R.A."/>
            <person name="Wolfner M.F."/>
            <person name="Wong A."/>
            <person name="Wong G.K."/>
            <person name="Wu C.I."/>
            <person name="Wu G."/>
            <person name="Yamamoto D."/>
            <person name="Yang H.P."/>
            <person name="Yang S.P."/>
            <person name="Yorke J.A."/>
            <person name="Yoshida K."/>
            <person name="Zdobnov E."/>
            <person name="Zhang P."/>
            <person name="Zhang Y."/>
            <person name="Zimin A.V."/>
            <person name="Baldwin J."/>
            <person name="Abdouelleil A."/>
            <person name="Abdulkadir J."/>
            <person name="Abebe A."/>
            <person name="Abera B."/>
            <person name="Abreu J."/>
            <person name="Acer S.C."/>
            <person name="Aftuck L."/>
            <person name="Alexander A."/>
            <person name="An P."/>
            <person name="Anderson E."/>
            <person name="Anderson S."/>
            <person name="Arachi H."/>
            <person name="Azer M."/>
            <person name="Bachantsang P."/>
            <person name="Barry A."/>
            <person name="Bayul T."/>
            <person name="Berlin A."/>
            <person name="Bessette D."/>
            <person name="Bloom T."/>
            <person name="Blye J."/>
            <person name="Boguslavskiy L."/>
            <person name="Bonnet C."/>
            <person name="Boukhgalter B."/>
            <person name="Bourzgui I."/>
            <person name="Brown A."/>
            <person name="Cahill P."/>
            <person name="Channer S."/>
            <person name="Cheshatsang Y."/>
            <person name="Chuda L."/>
            <person name="Citroen M."/>
            <person name="Collymore A."/>
            <person name="Cooke P."/>
            <person name="Costello M."/>
            <person name="D'Aco K."/>
            <person name="Daza R."/>
            <person name="De Haan G."/>
            <person name="DeGray S."/>
            <person name="DeMaso C."/>
            <person name="Dhargay N."/>
            <person name="Dooley K."/>
            <person name="Dooley E."/>
            <person name="Doricent M."/>
            <person name="Dorje P."/>
            <person name="Dorjee K."/>
            <person name="Dupes A."/>
            <person name="Elong R."/>
            <person name="Falk J."/>
            <person name="Farina A."/>
            <person name="Faro S."/>
            <person name="Ferguson D."/>
            <person name="Fisher S."/>
            <person name="Foley C.D."/>
            <person name="Franke A."/>
            <person name="Friedrich D."/>
            <person name="Gadbois L."/>
            <person name="Gearin G."/>
            <person name="Gearin C.R."/>
            <person name="Giannoukos G."/>
            <person name="Goode T."/>
            <person name="Graham J."/>
            <person name="Grandbois E."/>
            <person name="Grewal S."/>
            <person name="Gyaltsen K."/>
            <person name="Hafez N."/>
            <person name="Hagos B."/>
            <person name="Hall J."/>
            <person name="Henson C."/>
            <person name="Hollinger A."/>
            <person name="Honan T."/>
            <person name="Huard M.D."/>
            <person name="Hughes L."/>
            <person name="Hurhula B."/>
            <person name="Husby M.E."/>
            <person name="Kamat A."/>
            <person name="Kanga B."/>
            <person name="Kashin S."/>
            <person name="Khazanovich D."/>
            <person name="Kisner P."/>
            <person name="Lance K."/>
            <person name="Lara M."/>
            <person name="Lee W."/>
            <person name="Lennon N."/>
            <person name="Letendre F."/>
            <person name="LeVine R."/>
            <person name="Lipovsky A."/>
            <person name="Liu X."/>
            <person name="Liu J."/>
            <person name="Liu S."/>
            <person name="Lokyitsang T."/>
            <person name="Lokyitsang Y."/>
            <person name="Lubonja R."/>
            <person name="Lui A."/>
            <person name="MacDonald P."/>
            <person name="Magnisalis V."/>
            <person name="Maru K."/>
            <person name="Matthews C."/>
            <person name="McCusker W."/>
            <person name="McDonough S."/>
            <person name="Mehta T."/>
            <person name="Meldrim J."/>
            <person name="Meneus L."/>
            <person name="Mihai O."/>
            <person name="Mihalev A."/>
            <person name="Mihova T."/>
            <person name="Mittelman R."/>
            <person name="Mlenga V."/>
            <person name="Montmayeur A."/>
            <person name="Mulrain L."/>
            <person name="Navidi A."/>
            <person name="Naylor J."/>
            <person name="Negash T."/>
            <person name="Nguyen T."/>
            <person name="Nguyen N."/>
            <person name="Nicol R."/>
            <person name="Norbu C."/>
            <person name="Norbu N."/>
            <person name="Novod N."/>
            <person name="O'Neill B."/>
            <person name="Osman S."/>
            <person name="Markiewicz E."/>
            <person name="Oyono O.L."/>
            <person name="Patti C."/>
            <person name="Phunkhang P."/>
            <person name="Pierre F."/>
            <person name="Priest M."/>
            <person name="Raghuraman S."/>
            <person name="Rege F."/>
            <person name="Reyes R."/>
            <person name="Rise C."/>
            <person name="Rogov P."/>
            <person name="Ross K."/>
            <person name="Ryan E."/>
            <person name="Settipalli S."/>
            <person name="Shea T."/>
            <person name="Sherpa N."/>
            <person name="Shi L."/>
            <person name="Shih D."/>
            <person name="Sparrow T."/>
            <person name="Spaulding J."/>
            <person name="Stalker J."/>
            <person name="Stange-Thomann N."/>
            <person name="Stavropoulos S."/>
            <person name="Stone C."/>
            <person name="Strader C."/>
            <person name="Tesfaye S."/>
            <person name="Thomson T."/>
            <person name="Thoulutsang Y."/>
            <person name="Thoulutsang D."/>
            <person name="Topham K."/>
            <person name="Topping I."/>
            <person name="Tsamla T."/>
            <person name="Vassiliev H."/>
            <person name="Vo A."/>
            <person name="Wangchuk T."/>
            <person name="Wangdi T."/>
            <person name="Weiand M."/>
            <person name="Wilkinson J."/>
            <person name="Wilson A."/>
            <person name="Yadav S."/>
            <person name="Young G."/>
            <person name="Yu Q."/>
            <person name="Zembek L."/>
            <person name="Zhong D."/>
            <person name="Zimmer A."/>
            <person name="Zwirko Z."/>
            <person name="Jaffe D.B."/>
            <person name="Alvarez P."/>
            <person name="Brockman W."/>
            <person name="Butler J."/>
            <person name="Chin C."/>
            <person name="Gnerre S."/>
            <person name="Grabherr M."/>
            <person name="Kleber M."/>
            <person name="Mauceli E."/>
            <person name="MacCallum I."/>
        </authorList>
    </citation>
    <scope>NUCLEOTIDE SEQUENCE [LARGE SCALE GENOMIC DNA]</scope>
    <source>
        <strain evidence="3">Tucson 15287-2541.00</strain>
    </source>
</reference>
<dbReference type="eggNOG" id="ENOG502S3HI">
    <property type="taxonomic scope" value="Eukaryota"/>
</dbReference>
<dbReference type="Pfam" id="PF15328">
    <property type="entry name" value="GCOM2"/>
    <property type="match status" value="1"/>
</dbReference>